<dbReference type="GO" id="GO:0005886">
    <property type="term" value="C:plasma membrane"/>
    <property type="evidence" value="ECO:0007669"/>
    <property type="project" value="UniProtKB-SubCell"/>
</dbReference>
<evidence type="ECO:0000256" key="8">
    <source>
        <dbReference type="ARBA" id="ARBA00022692"/>
    </source>
</evidence>
<comment type="subcellular location">
    <subcellularLocation>
        <location evidence="2">Cell membrane</location>
        <topology evidence="2">Multi-pass membrane protein</topology>
    </subcellularLocation>
</comment>
<evidence type="ECO:0000256" key="5">
    <source>
        <dbReference type="ARBA" id="ARBA00022448"/>
    </source>
</evidence>
<feature type="transmembrane region" description="Helical" evidence="13">
    <location>
        <begin position="54"/>
        <end position="75"/>
    </location>
</feature>
<feature type="transmembrane region" description="Helical" evidence="13">
    <location>
        <begin position="14"/>
        <end position="34"/>
    </location>
</feature>
<dbReference type="PANTHER" id="PTHR43298:SF2">
    <property type="entry name" value="FMN_FAD EXPORTER YEEO-RELATED"/>
    <property type="match status" value="1"/>
</dbReference>
<feature type="transmembrane region" description="Helical" evidence="13">
    <location>
        <begin position="360"/>
        <end position="377"/>
    </location>
</feature>
<dbReference type="InterPro" id="IPR050222">
    <property type="entry name" value="MATE_MdtK"/>
</dbReference>
<accession>A0A212M0F0</accession>
<keyword evidence="11 13" id="KW-0472">Membrane</keyword>
<evidence type="ECO:0000256" key="2">
    <source>
        <dbReference type="ARBA" id="ARBA00004651"/>
    </source>
</evidence>
<gene>
    <name evidence="14" type="primary">norM</name>
    <name evidence="14" type="ORF">KL86SPO_70182</name>
</gene>
<dbReference type="GO" id="GO:0006811">
    <property type="term" value="P:monoatomic ion transport"/>
    <property type="evidence" value="ECO:0007669"/>
    <property type="project" value="UniProtKB-KW"/>
</dbReference>
<evidence type="ECO:0000256" key="11">
    <source>
        <dbReference type="ARBA" id="ARBA00023136"/>
    </source>
</evidence>
<protein>
    <recommendedName>
        <fullName evidence="4">Probable multidrug resistance protein NorM</fullName>
    </recommendedName>
    <alternativeName>
        <fullName evidence="12">Multidrug-efflux transporter</fullName>
    </alternativeName>
</protein>
<feature type="transmembrane region" description="Helical" evidence="13">
    <location>
        <begin position="418"/>
        <end position="440"/>
    </location>
</feature>
<evidence type="ECO:0000256" key="3">
    <source>
        <dbReference type="ARBA" id="ARBA00010199"/>
    </source>
</evidence>
<feature type="transmembrane region" description="Helical" evidence="13">
    <location>
        <begin position="240"/>
        <end position="266"/>
    </location>
</feature>
<keyword evidence="10" id="KW-0406">Ion transport</keyword>
<feature type="transmembrane region" description="Helical" evidence="13">
    <location>
        <begin position="286"/>
        <end position="307"/>
    </location>
</feature>
<feature type="transmembrane region" description="Helical" evidence="13">
    <location>
        <begin position="129"/>
        <end position="150"/>
    </location>
</feature>
<name>A0A212M0F0_9FIRM</name>
<dbReference type="CDD" id="cd13131">
    <property type="entry name" value="MATE_NorM_like"/>
    <property type="match status" value="1"/>
</dbReference>
<dbReference type="RefSeq" id="WP_288185789.1">
    <property type="nucleotide sequence ID" value="NZ_LT608335.1"/>
</dbReference>
<feature type="transmembrane region" description="Helical" evidence="13">
    <location>
        <begin position="389"/>
        <end position="412"/>
    </location>
</feature>
<dbReference type="PANTHER" id="PTHR43298">
    <property type="entry name" value="MULTIDRUG RESISTANCE PROTEIN NORM-RELATED"/>
    <property type="match status" value="1"/>
</dbReference>
<proteinExistence type="inferred from homology"/>
<feature type="transmembrane region" description="Helical" evidence="13">
    <location>
        <begin position="319"/>
        <end position="340"/>
    </location>
</feature>
<dbReference type="GO" id="GO:0042910">
    <property type="term" value="F:xenobiotic transmembrane transporter activity"/>
    <property type="evidence" value="ECO:0007669"/>
    <property type="project" value="InterPro"/>
</dbReference>
<dbReference type="GO" id="GO:0015297">
    <property type="term" value="F:antiporter activity"/>
    <property type="evidence" value="ECO:0007669"/>
    <property type="project" value="UniProtKB-KW"/>
</dbReference>
<keyword evidence="8 13" id="KW-0812">Transmembrane</keyword>
<feature type="transmembrane region" description="Helical" evidence="13">
    <location>
        <begin position="162"/>
        <end position="182"/>
    </location>
</feature>
<dbReference type="AlphaFoldDB" id="A0A212M0F0"/>
<evidence type="ECO:0000256" key="7">
    <source>
        <dbReference type="ARBA" id="ARBA00022475"/>
    </source>
</evidence>
<evidence type="ECO:0000256" key="6">
    <source>
        <dbReference type="ARBA" id="ARBA00022449"/>
    </source>
</evidence>
<dbReference type="Pfam" id="PF01554">
    <property type="entry name" value="MatE"/>
    <property type="match status" value="2"/>
</dbReference>
<dbReference type="InterPro" id="IPR002528">
    <property type="entry name" value="MATE_fam"/>
</dbReference>
<reference evidence="14" key="1">
    <citation type="submission" date="2016-08" db="EMBL/GenBank/DDBJ databases">
        <authorList>
            <person name="Seilhamer J.J."/>
        </authorList>
    </citation>
    <scope>NUCLEOTIDE SEQUENCE</scope>
    <source>
        <strain evidence="14">86</strain>
    </source>
</reference>
<dbReference type="PIRSF" id="PIRSF006603">
    <property type="entry name" value="DinF"/>
    <property type="match status" value="1"/>
</dbReference>
<sequence length="453" mass="49204">MNQTRSLRDKTRQFLFIFFPIFIAQLSLTATGFFDTIMAGQVSPYDLAGVAIGTNLWLPVFTGISGVLGGLTPILAQLHGAGRKEVMPFYVIQGLYLALILGLVVIGAGSAVLLPLLNTMDLEGAVHRIAFHFLCALAIGIVPLFAAAVLRNFIDSLGYTRVTMLITLCAVPINIALNYLLIFGKFGFPQLGGVGAGYGSALTYWCLLIISIGVVRYVEPFKGYRIFAAFPGVSFTAWRELLVVGLPIGLSIFCEVAIFSVVALLMSEYGTAVIAAHQAAINFAGVIYMVPLSIGITLTIVVGYEAGARRYHDARQYSYLGIGIAVFVGIIFAAGLFAFNNQIARLYTEDPAVLELVRNFLVYAIFFQLSDAIAAPIQGALRGYKDVKITLLMAIISYWFIGMPVGYFLANYTPLQAYGYWVGFIVGLAAGAVVLLLRLIRLQKKYTKLATKE</sequence>
<keyword evidence="7" id="KW-1003">Cell membrane</keyword>
<dbReference type="InterPro" id="IPR048279">
    <property type="entry name" value="MdtK-like"/>
</dbReference>
<dbReference type="EMBL" id="FMJE01000007">
    <property type="protein sequence ID" value="SCM83324.1"/>
    <property type="molecule type" value="Genomic_DNA"/>
</dbReference>
<organism evidence="14">
    <name type="scientific">uncultured Sporomusa sp</name>
    <dbReference type="NCBI Taxonomy" id="307249"/>
    <lineage>
        <taxon>Bacteria</taxon>
        <taxon>Bacillati</taxon>
        <taxon>Bacillota</taxon>
        <taxon>Negativicutes</taxon>
        <taxon>Selenomonadales</taxon>
        <taxon>Sporomusaceae</taxon>
        <taxon>Sporomusa</taxon>
        <taxon>environmental samples</taxon>
    </lineage>
</organism>
<dbReference type="NCBIfam" id="TIGR00797">
    <property type="entry name" value="matE"/>
    <property type="match status" value="1"/>
</dbReference>
<evidence type="ECO:0000313" key="14">
    <source>
        <dbReference type="EMBL" id="SCM83324.1"/>
    </source>
</evidence>
<evidence type="ECO:0000256" key="4">
    <source>
        <dbReference type="ARBA" id="ARBA00020268"/>
    </source>
</evidence>
<evidence type="ECO:0000256" key="12">
    <source>
        <dbReference type="ARBA" id="ARBA00031636"/>
    </source>
</evidence>
<comment type="function">
    <text evidence="1">Multidrug efflux pump.</text>
</comment>
<keyword evidence="9 13" id="KW-1133">Transmembrane helix</keyword>
<keyword evidence="5" id="KW-0813">Transport</keyword>
<evidence type="ECO:0000256" key="9">
    <source>
        <dbReference type="ARBA" id="ARBA00022989"/>
    </source>
</evidence>
<keyword evidence="6" id="KW-0050">Antiport</keyword>
<evidence type="ECO:0000256" key="1">
    <source>
        <dbReference type="ARBA" id="ARBA00003408"/>
    </source>
</evidence>
<evidence type="ECO:0000256" key="10">
    <source>
        <dbReference type="ARBA" id="ARBA00023065"/>
    </source>
</evidence>
<feature type="transmembrane region" description="Helical" evidence="13">
    <location>
        <begin position="95"/>
        <end position="117"/>
    </location>
</feature>
<evidence type="ECO:0000256" key="13">
    <source>
        <dbReference type="SAM" id="Phobius"/>
    </source>
</evidence>
<feature type="transmembrane region" description="Helical" evidence="13">
    <location>
        <begin position="202"/>
        <end position="219"/>
    </location>
</feature>
<comment type="similarity">
    <text evidence="3">Belongs to the multi antimicrobial extrusion (MATE) (TC 2.A.66.1) family.</text>
</comment>